<dbReference type="HOGENOM" id="CLU_421971_0_0_7"/>
<dbReference type="RefSeq" id="WP_012830658.1">
    <property type="nucleotide sequence ID" value="NC_013440.1"/>
</dbReference>
<gene>
    <name evidence="4" type="ordered locus">Hoch_5584</name>
</gene>
<dbReference type="InterPro" id="IPR005537">
    <property type="entry name" value="RAMP_III_fam"/>
</dbReference>
<proteinExistence type="predicted"/>
<dbReference type="Gene3D" id="2.60.40.4350">
    <property type="match status" value="1"/>
</dbReference>
<name>D0LG41_HALO1</name>
<dbReference type="eggNOG" id="COG1337">
    <property type="taxonomic scope" value="Bacteria"/>
</dbReference>
<reference evidence="4 5" key="1">
    <citation type="journal article" date="2010" name="Stand. Genomic Sci.">
        <title>Complete genome sequence of Haliangium ochraceum type strain (SMP-2).</title>
        <authorList>
            <consortium name="US DOE Joint Genome Institute (JGI-PGF)"/>
            <person name="Ivanova N."/>
            <person name="Daum C."/>
            <person name="Lang E."/>
            <person name="Abt B."/>
            <person name="Kopitz M."/>
            <person name="Saunders E."/>
            <person name="Lapidus A."/>
            <person name="Lucas S."/>
            <person name="Glavina Del Rio T."/>
            <person name="Nolan M."/>
            <person name="Tice H."/>
            <person name="Copeland A."/>
            <person name="Cheng J.F."/>
            <person name="Chen F."/>
            <person name="Bruce D."/>
            <person name="Goodwin L."/>
            <person name="Pitluck S."/>
            <person name="Mavromatis K."/>
            <person name="Pati A."/>
            <person name="Mikhailova N."/>
            <person name="Chen A."/>
            <person name="Palaniappan K."/>
            <person name="Land M."/>
            <person name="Hauser L."/>
            <person name="Chang Y.J."/>
            <person name="Jeffries C.D."/>
            <person name="Detter J.C."/>
            <person name="Brettin T."/>
            <person name="Rohde M."/>
            <person name="Goker M."/>
            <person name="Bristow J."/>
            <person name="Markowitz V."/>
            <person name="Eisen J.A."/>
            <person name="Hugenholtz P."/>
            <person name="Kyrpides N.C."/>
            <person name="Klenk H.P."/>
        </authorList>
    </citation>
    <scope>NUCLEOTIDE SEQUENCE [LARGE SCALE GENOMIC DNA]</scope>
    <source>
        <strain evidence="5">DSM 14365 / CIP 107738 / JCM 11303 / AJ 13395 / SMP-2</strain>
    </source>
</reference>
<sequence length="649" mass="69776">MKHFELSLHFPAGGPLIGGHADAIAGAHIGHATDLRGRPTLPSTAIRGALREALEALLRGAGKRACSGGDGHDPEEVAAYLAQATAEAKAKAERGEEANYPTPPPPQPCTLDNGSRCLPCRLFGTQRAGMDSDESAFSALVIEPAQLAGVHVAWQDRPGVAISRERRSALDGQLVFQRTPVADDLRFVARGRLRDPELATYFEAAVRTAMYIGAGRSRGLGRVSMSVTWSDVAESAAPTLGSGDVYVRAVLQTPAALGAAVVERNFLDCRDEIPGSSLRGALGFALAELLDDPKDDAFQHLVAEITDDAATNKGDADDAGGAQFGFLYPVDAEPATKGAAKRDPAIIGPLPITAQACKRERREHGIHDTLIARLALALADSSERACRAESLLASTCANCGSPMRAIRGSRRAHRSVRKRPVTRVALDRSRGSARDEQLFTQMRIESGTCFEGTIRNLPAGTHQRLAEGLGSGTLSVGRGRSYGWGKLELHARPASEALSIEPLRTRGEAFEKALRQALERCDMSAARASRMVPVTLLAPLLPRDGDEDGAAELAEALGGAVCVLRLRRFAREGGWDQRRGVMDMSWAVTAGSVFVFELAEHTSWRDVAARIEALERRGVGKRRHQGFGHVLCFDRFFLDERTSKATKRR</sequence>
<evidence type="ECO:0000259" key="3">
    <source>
        <dbReference type="Pfam" id="PF03787"/>
    </source>
</evidence>
<dbReference type="OrthoDB" id="3666789at2"/>
<dbReference type="PANTHER" id="PTHR35579:SF3">
    <property type="entry name" value="CRISPR SYSTEM CMS ENDORIBONUCLEASE CSM3"/>
    <property type="match status" value="1"/>
</dbReference>
<dbReference type="Proteomes" id="UP000001880">
    <property type="component" value="Chromosome"/>
</dbReference>
<dbReference type="EMBL" id="CP001804">
    <property type="protein sequence ID" value="ACY18066.1"/>
    <property type="molecule type" value="Genomic_DNA"/>
</dbReference>
<evidence type="ECO:0000313" key="4">
    <source>
        <dbReference type="EMBL" id="ACY18066.1"/>
    </source>
</evidence>
<dbReference type="STRING" id="502025.Hoch_5584"/>
<accession>D0LG41</accession>
<dbReference type="PANTHER" id="PTHR35579">
    <property type="entry name" value="CRISPR SYSTEM CMS ENDORIBONUCLEASE CSM3"/>
    <property type="match status" value="1"/>
</dbReference>
<dbReference type="InterPro" id="IPR052216">
    <property type="entry name" value="CRISPR_Csm3_endoribonuclease"/>
</dbReference>
<keyword evidence="1" id="KW-0051">Antiviral defense</keyword>
<protein>
    <recommendedName>
        <fullName evidence="3">CRISPR type III-associated protein domain-containing protein</fullName>
    </recommendedName>
</protein>
<keyword evidence="5" id="KW-1185">Reference proteome</keyword>
<feature type="compositionally biased region" description="Basic and acidic residues" evidence="2">
    <location>
        <begin position="88"/>
        <end position="97"/>
    </location>
</feature>
<evidence type="ECO:0000256" key="1">
    <source>
        <dbReference type="ARBA" id="ARBA00023118"/>
    </source>
</evidence>
<feature type="domain" description="CRISPR type III-associated protein" evidence="3">
    <location>
        <begin position="28"/>
        <end position="224"/>
    </location>
</feature>
<dbReference type="KEGG" id="hoh:Hoch_5584"/>
<dbReference type="GO" id="GO:0051607">
    <property type="term" value="P:defense response to virus"/>
    <property type="evidence" value="ECO:0007669"/>
    <property type="project" value="UniProtKB-KW"/>
</dbReference>
<dbReference type="AlphaFoldDB" id="D0LG41"/>
<feature type="domain" description="CRISPR type III-associated protein" evidence="3">
    <location>
        <begin position="253"/>
        <end position="488"/>
    </location>
</feature>
<feature type="region of interest" description="Disordered" evidence="2">
    <location>
        <begin position="88"/>
        <end position="110"/>
    </location>
</feature>
<organism evidence="4 5">
    <name type="scientific">Haliangium ochraceum (strain DSM 14365 / JCM 11303 / SMP-2)</name>
    <dbReference type="NCBI Taxonomy" id="502025"/>
    <lineage>
        <taxon>Bacteria</taxon>
        <taxon>Pseudomonadati</taxon>
        <taxon>Myxococcota</taxon>
        <taxon>Polyangia</taxon>
        <taxon>Haliangiales</taxon>
        <taxon>Kofleriaceae</taxon>
        <taxon>Haliangium</taxon>
    </lineage>
</organism>
<evidence type="ECO:0000256" key="2">
    <source>
        <dbReference type="SAM" id="MobiDB-lite"/>
    </source>
</evidence>
<evidence type="ECO:0000313" key="5">
    <source>
        <dbReference type="Proteomes" id="UP000001880"/>
    </source>
</evidence>
<dbReference type="Pfam" id="PF03787">
    <property type="entry name" value="RAMPs"/>
    <property type="match status" value="2"/>
</dbReference>